<feature type="region of interest" description="Disordered" evidence="1">
    <location>
        <begin position="52"/>
        <end position="84"/>
    </location>
</feature>
<dbReference type="EMBL" id="HBFA01021024">
    <property type="protein sequence ID" value="CAD8671108.1"/>
    <property type="molecule type" value="Transcribed_RNA"/>
</dbReference>
<proteinExistence type="predicted"/>
<sequence length="162" mass="17509">MFAQVQIHETLVQAARPQRAMRCAASLRPTIAKQPPSMGVSRSVTLGKHRLSHAARSVRMAATSDDGSENTGPQDEIDQKFNGSGEIDLQSAGEFMIKGETEFLDKAAENSAVRETLQALDSAREAEAEVLGQAWDLLAQMGVKRPSEGPGSEEDKEDKEDA</sequence>
<dbReference type="AlphaFoldDB" id="A0A7S0RA83"/>
<evidence type="ECO:0000313" key="2">
    <source>
        <dbReference type="EMBL" id="CAD8671108.1"/>
    </source>
</evidence>
<reference evidence="2" key="1">
    <citation type="submission" date="2021-01" db="EMBL/GenBank/DDBJ databases">
        <authorList>
            <person name="Corre E."/>
            <person name="Pelletier E."/>
            <person name="Niang G."/>
            <person name="Scheremetjew M."/>
            <person name="Finn R."/>
            <person name="Kale V."/>
            <person name="Holt S."/>
            <person name="Cochrane G."/>
            <person name="Meng A."/>
            <person name="Brown T."/>
            <person name="Cohen L."/>
        </authorList>
    </citation>
    <scope>NUCLEOTIDE SEQUENCE</scope>
    <source>
        <strain evidence="2">CCMP722</strain>
    </source>
</reference>
<organism evidence="2">
    <name type="scientific">Pyramimonas obovata</name>
    <dbReference type="NCBI Taxonomy" id="1411642"/>
    <lineage>
        <taxon>Eukaryota</taxon>
        <taxon>Viridiplantae</taxon>
        <taxon>Chlorophyta</taxon>
        <taxon>Pyramimonadophyceae</taxon>
        <taxon>Pyramimonadales</taxon>
        <taxon>Pyramimonadaceae</taxon>
        <taxon>Pyramimonas</taxon>
        <taxon>Pyramimonas incertae sedis</taxon>
    </lineage>
</organism>
<protein>
    <submittedName>
        <fullName evidence="2">Uncharacterized protein</fullName>
    </submittedName>
</protein>
<feature type="compositionally biased region" description="Acidic residues" evidence="1">
    <location>
        <begin position="151"/>
        <end position="162"/>
    </location>
</feature>
<feature type="region of interest" description="Disordered" evidence="1">
    <location>
        <begin position="142"/>
        <end position="162"/>
    </location>
</feature>
<accession>A0A7S0RA83</accession>
<evidence type="ECO:0000256" key="1">
    <source>
        <dbReference type="SAM" id="MobiDB-lite"/>
    </source>
</evidence>
<gene>
    <name evidence="2" type="ORF">POBO1169_LOCUS10747</name>
</gene>
<name>A0A7S0RA83_9CHLO</name>